<dbReference type="CDD" id="cd04301">
    <property type="entry name" value="NAT_SF"/>
    <property type="match status" value="1"/>
</dbReference>
<dbReference type="SUPFAM" id="SSF55729">
    <property type="entry name" value="Acyl-CoA N-acyltransferases (Nat)"/>
    <property type="match status" value="1"/>
</dbReference>
<name>A0A5N7MWA1_9HYPH</name>
<accession>A0A5N7MWA1</accession>
<dbReference type="Gene3D" id="3.40.630.30">
    <property type="match status" value="1"/>
</dbReference>
<gene>
    <name evidence="4" type="ORF">FS320_40080</name>
</gene>
<dbReference type="GO" id="GO:0016747">
    <property type="term" value="F:acyltransferase activity, transferring groups other than amino-acyl groups"/>
    <property type="evidence" value="ECO:0007669"/>
    <property type="project" value="InterPro"/>
</dbReference>
<sequence>MITLRPACSDDYVFALELYLKAIKPLAIAWMEWVDQDQEAQFARLWRPDDTRIITLNGEEDIGWVEFRPTGDELFLKQLYISPTHRRRGVGSQVMRLLLEEQQGMAQSMALFVLKNNPAFRFYQRHGFEVVRETHTTLVMRRAMAEAA</sequence>
<evidence type="ECO:0000259" key="3">
    <source>
        <dbReference type="PROSITE" id="PS51186"/>
    </source>
</evidence>
<dbReference type="EMBL" id="VOSK01000497">
    <property type="protein sequence ID" value="MPR30960.1"/>
    <property type="molecule type" value="Genomic_DNA"/>
</dbReference>
<keyword evidence="1 4" id="KW-0808">Transferase</keyword>
<comment type="caution">
    <text evidence="4">The sequence shown here is derived from an EMBL/GenBank/DDBJ whole genome shotgun (WGS) entry which is preliminary data.</text>
</comment>
<reference evidence="4 5" key="1">
    <citation type="journal article" date="2019" name="Syst. Appl. Microbiol.">
        <title>Microvirga tunisiensis sp. nov., a root nodule symbiotic bacterium isolated from Lupinus micranthus and L. luteus grown in Northern Tunisia.</title>
        <authorList>
            <person name="Msaddak A."/>
            <person name="Rejili M."/>
            <person name="Duran D."/>
            <person name="Mars M."/>
            <person name="Palacios J.M."/>
            <person name="Ruiz-Argueso T."/>
            <person name="Rey L."/>
            <person name="Imperial J."/>
        </authorList>
    </citation>
    <scope>NUCLEOTIDE SEQUENCE [LARGE SCALE GENOMIC DNA]</scope>
    <source>
        <strain evidence="4 5">Lmie10</strain>
    </source>
</reference>
<keyword evidence="5" id="KW-1185">Reference proteome</keyword>
<evidence type="ECO:0000256" key="1">
    <source>
        <dbReference type="ARBA" id="ARBA00022679"/>
    </source>
</evidence>
<dbReference type="PANTHER" id="PTHR43877">
    <property type="entry name" value="AMINOALKYLPHOSPHONATE N-ACETYLTRANSFERASE-RELATED-RELATED"/>
    <property type="match status" value="1"/>
</dbReference>
<dbReference type="AlphaFoldDB" id="A0A5N7MWA1"/>
<keyword evidence="2" id="KW-0012">Acyltransferase</keyword>
<dbReference type="RefSeq" id="WP_152718021.1">
    <property type="nucleotide sequence ID" value="NZ_VOSK01000497.1"/>
</dbReference>
<dbReference type="OrthoDB" id="7585366at2"/>
<protein>
    <submittedName>
        <fullName evidence="4">GNAT family N-acetyltransferase</fullName>
    </submittedName>
</protein>
<dbReference type="InterPro" id="IPR050832">
    <property type="entry name" value="Bact_Acetyltransf"/>
</dbReference>
<evidence type="ECO:0000256" key="2">
    <source>
        <dbReference type="ARBA" id="ARBA00023315"/>
    </source>
</evidence>
<proteinExistence type="predicted"/>
<feature type="domain" description="N-acetyltransferase" evidence="3">
    <location>
        <begin position="2"/>
        <end position="145"/>
    </location>
</feature>
<dbReference type="PROSITE" id="PS51186">
    <property type="entry name" value="GNAT"/>
    <property type="match status" value="1"/>
</dbReference>
<evidence type="ECO:0000313" key="5">
    <source>
        <dbReference type="Proteomes" id="UP000403266"/>
    </source>
</evidence>
<dbReference type="InterPro" id="IPR016181">
    <property type="entry name" value="Acyl_CoA_acyltransferase"/>
</dbReference>
<organism evidence="4 5">
    <name type="scientific">Microvirga tunisiensis</name>
    <dbReference type="NCBI Taxonomy" id="2108360"/>
    <lineage>
        <taxon>Bacteria</taxon>
        <taxon>Pseudomonadati</taxon>
        <taxon>Pseudomonadota</taxon>
        <taxon>Alphaproteobacteria</taxon>
        <taxon>Hyphomicrobiales</taxon>
        <taxon>Methylobacteriaceae</taxon>
        <taxon>Microvirga</taxon>
    </lineage>
</organism>
<dbReference type="Pfam" id="PF13508">
    <property type="entry name" value="Acetyltransf_7"/>
    <property type="match status" value="1"/>
</dbReference>
<dbReference type="Proteomes" id="UP000403266">
    <property type="component" value="Unassembled WGS sequence"/>
</dbReference>
<dbReference type="InterPro" id="IPR000182">
    <property type="entry name" value="GNAT_dom"/>
</dbReference>
<evidence type="ECO:0000313" key="4">
    <source>
        <dbReference type="EMBL" id="MPR30960.1"/>
    </source>
</evidence>